<keyword evidence="5 9" id="KW-0648">Protein biosynthesis</keyword>
<evidence type="ECO:0000256" key="2">
    <source>
        <dbReference type="ARBA" id="ARBA00022598"/>
    </source>
</evidence>
<name>A0A183PUR0_9TREM</name>
<keyword evidence="3 9" id="KW-0547">Nucleotide-binding</keyword>
<proteinExistence type="inferred from homology"/>
<dbReference type="GO" id="GO:0006437">
    <property type="term" value="P:tyrosyl-tRNA aminoacylation"/>
    <property type="evidence" value="ECO:0007669"/>
    <property type="project" value="TreeGrafter"/>
</dbReference>
<dbReference type="EC" id="6.1.1.1" evidence="1"/>
<evidence type="ECO:0000313" key="11">
    <source>
        <dbReference type="Proteomes" id="UP000269396"/>
    </source>
</evidence>
<evidence type="ECO:0000313" key="10">
    <source>
        <dbReference type="EMBL" id="VDP76127.1"/>
    </source>
</evidence>
<evidence type="ECO:0000256" key="7">
    <source>
        <dbReference type="ARBA" id="ARBA00033323"/>
    </source>
</evidence>
<keyword evidence="2 9" id="KW-0436">Ligase</keyword>
<dbReference type="STRING" id="31246.A0A183PUR0"/>
<dbReference type="Proteomes" id="UP000269396">
    <property type="component" value="Unassembled WGS sequence"/>
</dbReference>
<dbReference type="InterPro" id="IPR050489">
    <property type="entry name" value="Tyr-tRNA_synthase"/>
</dbReference>
<dbReference type="PANTHER" id="PTHR46264:SF4">
    <property type="entry name" value="TYROSINE--TRNA LIGASE, CYTOPLASMIC"/>
    <property type="match status" value="1"/>
</dbReference>
<keyword evidence="4 9" id="KW-0067">ATP-binding</keyword>
<comment type="similarity">
    <text evidence="9">Belongs to the class-I aminoacyl-tRNA synthetase family.</text>
</comment>
<comment type="catalytic activity">
    <reaction evidence="8">
        <text>tRNA(Tyr) + L-tyrosine + ATP = L-tyrosyl-tRNA(Tyr) + AMP + diphosphate + H(+)</text>
        <dbReference type="Rhea" id="RHEA:10220"/>
        <dbReference type="Rhea" id="RHEA-COMP:9706"/>
        <dbReference type="Rhea" id="RHEA-COMP:9707"/>
        <dbReference type="ChEBI" id="CHEBI:15378"/>
        <dbReference type="ChEBI" id="CHEBI:30616"/>
        <dbReference type="ChEBI" id="CHEBI:33019"/>
        <dbReference type="ChEBI" id="CHEBI:58315"/>
        <dbReference type="ChEBI" id="CHEBI:78442"/>
        <dbReference type="ChEBI" id="CHEBI:78536"/>
        <dbReference type="ChEBI" id="CHEBI:456215"/>
        <dbReference type="EC" id="6.1.1.1"/>
    </reaction>
</comment>
<evidence type="ECO:0000256" key="8">
    <source>
        <dbReference type="ARBA" id="ARBA00048248"/>
    </source>
</evidence>
<dbReference type="GO" id="GO:0005737">
    <property type="term" value="C:cytoplasm"/>
    <property type="evidence" value="ECO:0007669"/>
    <property type="project" value="TreeGrafter"/>
</dbReference>
<keyword evidence="6 9" id="KW-0030">Aminoacyl-tRNA synthetase</keyword>
<dbReference type="InterPro" id="IPR002305">
    <property type="entry name" value="aa-tRNA-synth_Ic"/>
</dbReference>
<dbReference type="EMBL" id="UZAL01039856">
    <property type="protein sequence ID" value="VDP76127.1"/>
    <property type="molecule type" value="Genomic_DNA"/>
</dbReference>
<dbReference type="Pfam" id="PF00579">
    <property type="entry name" value="tRNA-synt_1b"/>
    <property type="match status" value="1"/>
</dbReference>
<protein>
    <recommendedName>
        <fullName evidence="1">tyrosine--tRNA ligase</fullName>
        <ecNumber evidence="1">6.1.1.1</ecNumber>
    </recommendedName>
    <alternativeName>
        <fullName evidence="7">Tyrosyl-tRNA synthetase</fullName>
    </alternativeName>
</protein>
<evidence type="ECO:0000256" key="4">
    <source>
        <dbReference type="ARBA" id="ARBA00022840"/>
    </source>
</evidence>
<dbReference type="SUPFAM" id="SSF52374">
    <property type="entry name" value="Nucleotidylyl transferase"/>
    <property type="match status" value="1"/>
</dbReference>
<evidence type="ECO:0000256" key="6">
    <source>
        <dbReference type="ARBA" id="ARBA00023146"/>
    </source>
</evidence>
<dbReference type="GO" id="GO:0005524">
    <property type="term" value="F:ATP binding"/>
    <property type="evidence" value="ECO:0007669"/>
    <property type="project" value="UniProtKB-KW"/>
</dbReference>
<dbReference type="PANTHER" id="PTHR46264">
    <property type="entry name" value="TYROSINE-TRNA LIGASE"/>
    <property type="match status" value="1"/>
</dbReference>
<sequence length="156" mass="17136">MNPMVPGLTGGKMSSSEIDSKIDLLDPPEFVASKLASSVCPPNMTAEQGNGVLAFLKYVIFPLVPMRTGLSIPRTPKPYFNYTEVEKDYLMNKIPSDSLRNVVTECLNGLLVTIQNDFKDPELQELVRNAYPTVDGISSANASKLVVVCNLYSNYI</sequence>
<dbReference type="GO" id="GO:0004831">
    <property type="term" value="F:tyrosine-tRNA ligase activity"/>
    <property type="evidence" value="ECO:0007669"/>
    <property type="project" value="UniProtKB-EC"/>
</dbReference>
<keyword evidence="11" id="KW-1185">Reference proteome</keyword>
<evidence type="ECO:0000256" key="1">
    <source>
        <dbReference type="ARBA" id="ARBA00013160"/>
    </source>
</evidence>
<reference evidence="10 11" key="1">
    <citation type="submission" date="2018-11" db="EMBL/GenBank/DDBJ databases">
        <authorList>
            <consortium name="Pathogen Informatics"/>
        </authorList>
    </citation>
    <scope>NUCLEOTIDE SEQUENCE [LARGE SCALE GENOMIC DNA]</scope>
    <source>
        <strain>Denwood</strain>
        <strain evidence="11">Zambia</strain>
    </source>
</reference>
<evidence type="ECO:0000256" key="9">
    <source>
        <dbReference type="RuleBase" id="RU363036"/>
    </source>
</evidence>
<evidence type="ECO:0000256" key="3">
    <source>
        <dbReference type="ARBA" id="ARBA00022741"/>
    </source>
</evidence>
<evidence type="ECO:0000256" key="5">
    <source>
        <dbReference type="ARBA" id="ARBA00022917"/>
    </source>
</evidence>
<dbReference type="Gene3D" id="1.10.240.10">
    <property type="entry name" value="Tyrosyl-Transfer RNA Synthetase"/>
    <property type="match status" value="1"/>
</dbReference>
<dbReference type="AlphaFoldDB" id="A0A183PUR0"/>
<gene>
    <name evidence="10" type="ORF">SMTD_LOCUS18096</name>
</gene>
<organism evidence="10 11">
    <name type="scientific">Schistosoma mattheei</name>
    <dbReference type="NCBI Taxonomy" id="31246"/>
    <lineage>
        <taxon>Eukaryota</taxon>
        <taxon>Metazoa</taxon>
        <taxon>Spiralia</taxon>
        <taxon>Lophotrochozoa</taxon>
        <taxon>Platyhelminthes</taxon>
        <taxon>Trematoda</taxon>
        <taxon>Digenea</taxon>
        <taxon>Strigeidida</taxon>
        <taxon>Schistosomatoidea</taxon>
        <taxon>Schistosomatidae</taxon>
        <taxon>Schistosoma</taxon>
    </lineage>
</organism>
<accession>A0A183PUR0</accession>